<keyword evidence="2" id="KW-1185">Reference proteome</keyword>
<sequence length="515" mass="56764">MWKPSKEASFKSKILTWYGNNPNKYNFLIKCRDKWVSNAAYVSEELVQEFAEDMRKLVPISGDQLNLKSLKLEPLTEEYIKEKFKQDIDLEVVRNSARTDTPLTTGSPVELKSSTKRNAFAVATGGQILSIQWLPREGESKVSYFAVSISNSPDGPGALNPEFSMFNTSKNPACSSTIQIWKYDFEKNEVSLENVLVTSDLGLGYSLKWAPIYTSGGGVLGVLMGVFTDGNIHVLKITDSLPRYSKITQSSLLYSGKDGTKITAFDFIGAEKILVGTTDGAISEYMLPFDYEGGDLDVPNFKEIVCWGAIQHLLCTDDESGNRLCIVYTAAHRCLTFVYDNSLQDVYAVVPRSHIQPCYNYVMQNLIIINLPDQSLMSSPRTNHYTGSAVAKTDFYYTACKVSEVLGHPFFLSGGANGDITVQNYMKKFMTSKAGATKAMPFRLWKFSAKPDGKFALISDIHVEPQEAPVPPAASRIGGAVTAVAWNENIIGSSTFAAGIAGGILLIERLDPTYL</sequence>
<gene>
    <name evidence="1" type="primary">TFC6_0</name>
    <name evidence="1" type="ORF">Cantr_05654</name>
</gene>
<protein>
    <submittedName>
        <fullName evidence="1">Transcription factor tau subunit</fullName>
    </submittedName>
</protein>
<dbReference type="OrthoDB" id="4703at2759"/>
<dbReference type="EMBL" id="QLNQ01000029">
    <property type="protein sequence ID" value="RCK56135.1"/>
    <property type="molecule type" value="Genomic_DNA"/>
</dbReference>
<dbReference type="STRING" id="5486.A0A367XR97"/>
<dbReference type="AlphaFoldDB" id="A0A367XR97"/>
<evidence type="ECO:0000313" key="1">
    <source>
        <dbReference type="EMBL" id="RCK56135.1"/>
    </source>
</evidence>
<accession>A0A367XR97</accession>
<evidence type="ECO:0000313" key="2">
    <source>
        <dbReference type="Proteomes" id="UP000253472"/>
    </source>
</evidence>
<name>A0A367XR97_9ASCO</name>
<organism evidence="1 2">
    <name type="scientific">Candida viswanathii</name>
    <dbReference type="NCBI Taxonomy" id="5486"/>
    <lineage>
        <taxon>Eukaryota</taxon>
        <taxon>Fungi</taxon>
        <taxon>Dikarya</taxon>
        <taxon>Ascomycota</taxon>
        <taxon>Saccharomycotina</taxon>
        <taxon>Pichiomycetes</taxon>
        <taxon>Debaryomycetaceae</taxon>
        <taxon>Candida/Lodderomyces clade</taxon>
        <taxon>Candida</taxon>
    </lineage>
</organism>
<comment type="caution">
    <text evidence="1">The sequence shown here is derived from an EMBL/GenBank/DDBJ whole genome shotgun (WGS) entry which is preliminary data.</text>
</comment>
<proteinExistence type="predicted"/>
<dbReference type="Proteomes" id="UP000253472">
    <property type="component" value="Unassembled WGS sequence"/>
</dbReference>
<reference evidence="1 2" key="1">
    <citation type="submission" date="2018-06" db="EMBL/GenBank/DDBJ databases">
        <title>Whole genome sequencing of Candida tropicalis (genome annotated by CSBL at Korea University).</title>
        <authorList>
            <person name="Ahn J."/>
        </authorList>
    </citation>
    <scope>NUCLEOTIDE SEQUENCE [LARGE SCALE GENOMIC DNA]</scope>
    <source>
        <strain evidence="1 2">ATCC 20962</strain>
    </source>
</reference>